<evidence type="ECO:0000313" key="10">
    <source>
        <dbReference type="Proteomes" id="UP000195967"/>
    </source>
</evidence>
<comment type="caution">
    <text evidence="9">The sequence shown here is derived from an EMBL/GenBank/DDBJ whole genome shotgun (WGS) entry which is preliminary data.</text>
</comment>
<proteinExistence type="inferred from homology"/>
<protein>
    <recommendedName>
        <fullName evidence="3">beta-lactamase</fullName>
        <ecNumber evidence="3">3.5.2.6</ecNumber>
    </recommendedName>
</protein>
<dbReference type="InterPro" id="IPR006597">
    <property type="entry name" value="Sel1-like"/>
</dbReference>
<evidence type="ECO:0000256" key="1">
    <source>
        <dbReference type="ARBA" id="ARBA00001526"/>
    </source>
</evidence>
<organism evidence="9 10">
    <name type="scientific">Campylobacter concisus</name>
    <dbReference type="NCBI Taxonomy" id="199"/>
    <lineage>
        <taxon>Bacteria</taxon>
        <taxon>Pseudomonadati</taxon>
        <taxon>Campylobacterota</taxon>
        <taxon>Epsilonproteobacteria</taxon>
        <taxon>Campylobacterales</taxon>
        <taxon>Campylobacteraceae</taxon>
        <taxon>Campylobacter</taxon>
    </lineage>
</organism>
<keyword evidence="7" id="KW-1015">Disulfide bond</keyword>
<dbReference type="SUPFAM" id="SSF81901">
    <property type="entry name" value="HCP-like"/>
    <property type="match status" value="1"/>
</dbReference>
<dbReference type="Proteomes" id="UP000195967">
    <property type="component" value="Unassembled WGS sequence"/>
</dbReference>
<dbReference type="PANTHER" id="PTHR13891">
    <property type="entry name" value="CYTOCHROME C OXIDASE ASSEMBLY FACTOR 7"/>
    <property type="match status" value="1"/>
</dbReference>
<dbReference type="SMART" id="SM00671">
    <property type="entry name" value="SEL1"/>
    <property type="match status" value="3"/>
</dbReference>
<dbReference type="GO" id="GO:0008800">
    <property type="term" value="F:beta-lactamase activity"/>
    <property type="evidence" value="ECO:0007669"/>
    <property type="project" value="UniProtKB-EC"/>
</dbReference>
<evidence type="ECO:0000313" key="9">
    <source>
        <dbReference type="EMBL" id="OUT12011.1"/>
    </source>
</evidence>
<dbReference type="InterPro" id="IPR011990">
    <property type="entry name" value="TPR-like_helical_dom_sf"/>
</dbReference>
<dbReference type="Pfam" id="PF08238">
    <property type="entry name" value="Sel1"/>
    <property type="match status" value="3"/>
</dbReference>
<evidence type="ECO:0000256" key="5">
    <source>
        <dbReference type="ARBA" id="ARBA00022801"/>
    </source>
</evidence>
<dbReference type="RefSeq" id="WP_087584406.1">
    <property type="nucleotide sequence ID" value="NZ_CABMKR010000004.1"/>
</dbReference>
<evidence type="ECO:0000256" key="3">
    <source>
        <dbReference type="ARBA" id="ARBA00012865"/>
    </source>
</evidence>
<name>A0A1Y5MTU2_9BACT</name>
<dbReference type="InterPro" id="IPR040239">
    <property type="entry name" value="HcpB-like"/>
</dbReference>
<evidence type="ECO:0000256" key="8">
    <source>
        <dbReference type="ARBA" id="ARBA00023251"/>
    </source>
</evidence>
<evidence type="ECO:0000256" key="6">
    <source>
        <dbReference type="ARBA" id="ARBA00022803"/>
    </source>
</evidence>
<keyword evidence="8" id="KW-0046">Antibiotic resistance</keyword>
<dbReference type="EMBL" id="NDYO01000004">
    <property type="protein sequence ID" value="OUT12011.1"/>
    <property type="molecule type" value="Genomic_DNA"/>
</dbReference>
<evidence type="ECO:0000256" key="7">
    <source>
        <dbReference type="ARBA" id="ARBA00023157"/>
    </source>
</evidence>
<keyword evidence="5" id="KW-0378">Hydrolase</keyword>
<dbReference type="PROSITE" id="PS51257">
    <property type="entry name" value="PROKAR_LIPOPROTEIN"/>
    <property type="match status" value="1"/>
</dbReference>
<keyword evidence="6" id="KW-0802">TPR repeat</keyword>
<dbReference type="Gene3D" id="1.25.40.10">
    <property type="entry name" value="Tetratricopeptide repeat domain"/>
    <property type="match status" value="1"/>
</dbReference>
<reference evidence="9 10" key="1">
    <citation type="submission" date="2017-04" db="EMBL/GenBank/DDBJ databases">
        <title>Complete genome of Campylobacter concisus ATCC 33237T and draft genomes for an additional eight well characterized C. concisus strains.</title>
        <authorList>
            <person name="Cornelius A.J."/>
            <person name="Miller W.G."/>
            <person name="Lastovica A.J."/>
            <person name="On S.L."/>
            <person name="French N.P."/>
            <person name="Vandenberg O."/>
            <person name="Biggs P.J."/>
        </authorList>
    </citation>
    <scope>NUCLEOTIDE SEQUENCE [LARGE SCALE GENOMIC DNA]</scope>
    <source>
        <strain evidence="9 10">Lasto28.99</strain>
    </source>
</reference>
<dbReference type="GO" id="GO:0046677">
    <property type="term" value="P:response to antibiotic"/>
    <property type="evidence" value="ECO:0007669"/>
    <property type="project" value="UniProtKB-KW"/>
</dbReference>
<comment type="catalytic activity">
    <reaction evidence="1">
        <text>a beta-lactam + H2O = a substituted beta-amino acid</text>
        <dbReference type="Rhea" id="RHEA:20401"/>
        <dbReference type="ChEBI" id="CHEBI:15377"/>
        <dbReference type="ChEBI" id="CHEBI:35627"/>
        <dbReference type="ChEBI" id="CHEBI:140347"/>
        <dbReference type="EC" id="3.5.2.6"/>
    </reaction>
</comment>
<evidence type="ECO:0000256" key="2">
    <source>
        <dbReference type="ARBA" id="ARBA00008486"/>
    </source>
</evidence>
<keyword evidence="4" id="KW-0677">Repeat</keyword>
<dbReference type="EC" id="3.5.2.6" evidence="3"/>
<evidence type="ECO:0000256" key="4">
    <source>
        <dbReference type="ARBA" id="ARBA00022737"/>
    </source>
</evidence>
<dbReference type="AlphaFoldDB" id="A0A1Y5MTU2"/>
<gene>
    <name evidence="9" type="ORF">B9N62_03605</name>
</gene>
<sequence>MKKVLNFGLILTMGFMLSGCWSWQKMVSFGFWQSDEEARAERLELEKEKMVQNCESGNSIDCNNLAVNFSNEKDFVKAKGYYEKACNAGLATACSNLGQIYEQGLVDEQKDMEKALKLYKLACDSGDGVGCYNEAMGLKSYIESENLKTHKIDRNKAEARVLRLLAKSCELEYAQSCFLLAKLSGDEAKADALYKRACQLGKCADKSKE</sequence>
<comment type="similarity">
    <text evidence="2">Belongs to the hcp beta-lactamase family.</text>
</comment>
<accession>A0A1Y5MTU2</accession>
<dbReference type="PANTHER" id="PTHR13891:SF1">
    <property type="entry name" value="CYTOCHROME C OXIDASE ASSEMBLY FACTOR 7"/>
    <property type="match status" value="1"/>
</dbReference>